<keyword evidence="2" id="KW-1185">Reference proteome</keyword>
<organism evidence="1 2">
    <name type="scientific">Araneus ventricosus</name>
    <name type="common">Orbweaver spider</name>
    <name type="synonym">Epeira ventricosa</name>
    <dbReference type="NCBI Taxonomy" id="182803"/>
    <lineage>
        <taxon>Eukaryota</taxon>
        <taxon>Metazoa</taxon>
        <taxon>Ecdysozoa</taxon>
        <taxon>Arthropoda</taxon>
        <taxon>Chelicerata</taxon>
        <taxon>Arachnida</taxon>
        <taxon>Araneae</taxon>
        <taxon>Araneomorphae</taxon>
        <taxon>Entelegynae</taxon>
        <taxon>Araneoidea</taxon>
        <taxon>Araneidae</taxon>
        <taxon>Araneus</taxon>
    </lineage>
</organism>
<dbReference type="Proteomes" id="UP000499080">
    <property type="component" value="Unassembled WGS sequence"/>
</dbReference>
<sequence length="116" mass="13640">MPQTSRIQSFYRQPIYAPETAIHQKFILHQQKVIHHITMSIHYYKTEQALHNETMGESLLLSNNEIMTKLNNRFSWITEYMFLDLVCSSFVMLSVEIAACDVRWSGFSIDQPQLNN</sequence>
<comment type="caution">
    <text evidence="1">The sequence shown here is derived from an EMBL/GenBank/DDBJ whole genome shotgun (WGS) entry which is preliminary data.</text>
</comment>
<accession>A0A4Y2Q0S6</accession>
<reference evidence="1 2" key="1">
    <citation type="journal article" date="2019" name="Sci. Rep.">
        <title>Orb-weaving spider Araneus ventricosus genome elucidates the spidroin gene catalogue.</title>
        <authorList>
            <person name="Kono N."/>
            <person name="Nakamura H."/>
            <person name="Ohtoshi R."/>
            <person name="Moran D.A.P."/>
            <person name="Shinohara A."/>
            <person name="Yoshida Y."/>
            <person name="Fujiwara M."/>
            <person name="Mori M."/>
            <person name="Tomita M."/>
            <person name="Arakawa K."/>
        </authorList>
    </citation>
    <scope>NUCLEOTIDE SEQUENCE [LARGE SCALE GENOMIC DNA]</scope>
</reference>
<dbReference type="AlphaFoldDB" id="A0A4Y2Q0S6"/>
<evidence type="ECO:0000313" key="1">
    <source>
        <dbReference type="EMBL" id="GBN57024.1"/>
    </source>
</evidence>
<evidence type="ECO:0000313" key="2">
    <source>
        <dbReference type="Proteomes" id="UP000499080"/>
    </source>
</evidence>
<proteinExistence type="predicted"/>
<protein>
    <submittedName>
        <fullName evidence="1">Uncharacterized protein</fullName>
    </submittedName>
</protein>
<dbReference type="EMBL" id="BGPR01012649">
    <property type="protein sequence ID" value="GBN57024.1"/>
    <property type="molecule type" value="Genomic_DNA"/>
</dbReference>
<gene>
    <name evidence="1" type="ORF">AVEN_139566_1</name>
</gene>
<name>A0A4Y2Q0S6_ARAVE</name>